<evidence type="ECO:0000313" key="4">
    <source>
        <dbReference type="RefSeq" id="XP_017022081.1"/>
    </source>
</evidence>
<feature type="compositionally biased region" description="Polar residues" evidence="1">
    <location>
        <begin position="158"/>
        <end position="173"/>
    </location>
</feature>
<feature type="compositionally biased region" description="Polar residues" evidence="1">
    <location>
        <begin position="208"/>
        <end position="218"/>
    </location>
</feature>
<keyword evidence="2" id="KW-1133">Transmembrane helix</keyword>
<dbReference type="GeneID" id="108074511"/>
<dbReference type="InterPro" id="IPR014807">
    <property type="entry name" value="Coa1"/>
</dbReference>
<keyword evidence="3" id="KW-1185">Reference proteome</keyword>
<protein>
    <submittedName>
        <fullName evidence="4">Cytochrome c oxidase assembly factor 1 homolog</fullName>
    </submittedName>
</protein>
<dbReference type="OrthoDB" id="10037790at2759"/>
<gene>
    <name evidence="4" type="primary">LOC108074511</name>
</gene>
<dbReference type="GO" id="GO:0005743">
    <property type="term" value="C:mitochondrial inner membrane"/>
    <property type="evidence" value="ECO:0007669"/>
    <property type="project" value="TreeGrafter"/>
</dbReference>
<name>A0A6P4IH59_DROKI</name>
<feature type="compositionally biased region" description="Acidic residues" evidence="1">
    <location>
        <begin position="146"/>
        <end position="157"/>
    </location>
</feature>
<keyword evidence="2" id="KW-0812">Transmembrane</keyword>
<dbReference type="RefSeq" id="XP_017022081.1">
    <property type="nucleotide sequence ID" value="XM_017166592.3"/>
</dbReference>
<dbReference type="PANTHER" id="PTHR47148">
    <property type="entry name" value="CYTOCHROME C OXIDASE ASSEMBLY FACTOR 1 HOMOLOG"/>
    <property type="match status" value="1"/>
</dbReference>
<dbReference type="PANTHER" id="PTHR47148:SF1">
    <property type="entry name" value="CYTOCHROME C OXIDASE ASSEMBLY FACTOR 1 HOMOLOG"/>
    <property type="match status" value="1"/>
</dbReference>
<reference evidence="3" key="1">
    <citation type="submission" date="2025-05" db="UniProtKB">
        <authorList>
            <consortium name="RefSeq"/>
        </authorList>
    </citation>
    <scope>NUCLEOTIDE SEQUENCE [LARGE SCALE GENOMIC DNA]</scope>
    <source>
        <strain evidence="3">14028-0561.14</strain>
    </source>
</reference>
<dbReference type="GO" id="GO:0033617">
    <property type="term" value="P:mitochondrial respiratory chain complex IV assembly"/>
    <property type="evidence" value="ECO:0007669"/>
    <property type="project" value="TreeGrafter"/>
</dbReference>
<feature type="transmembrane region" description="Helical" evidence="2">
    <location>
        <begin position="15"/>
        <end position="34"/>
    </location>
</feature>
<organism evidence="3 4">
    <name type="scientific">Drosophila kikkawai</name>
    <name type="common">Fruit fly</name>
    <dbReference type="NCBI Taxonomy" id="30033"/>
    <lineage>
        <taxon>Eukaryota</taxon>
        <taxon>Metazoa</taxon>
        <taxon>Ecdysozoa</taxon>
        <taxon>Arthropoda</taxon>
        <taxon>Hexapoda</taxon>
        <taxon>Insecta</taxon>
        <taxon>Pterygota</taxon>
        <taxon>Neoptera</taxon>
        <taxon>Endopterygota</taxon>
        <taxon>Diptera</taxon>
        <taxon>Brachycera</taxon>
        <taxon>Muscomorpha</taxon>
        <taxon>Ephydroidea</taxon>
        <taxon>Drosophilidae</taxon>
        <taxon>Drosophila</taxon>
        <taxon>Sophophora</taxon>
    </lineage>
</organism>
<accession>A0A6P4IH59</accession>
<dbReference type="Pfam" id="PF08695">
    <property type="entry name" value="Coa1"/>
    <property type="match status" value="1"/>
</dbReference>
<sequence>MPTIKLSIGLPSRRTFGSICILGALASISGLAYMRWRHENLVRRTEYYQMAIQQVRQHSGAVDLLGMPIRETGFNLSNEKNRCDADQAQLQVFVHGPKDKGTVYFWASNNEQKGWLIDRLELETKLHPNTRFLLKRPNYALVSNESDNESDDEDSEGLSEQSNEYVSEQQKPAPQSKEPLQETLPPLDIHNYPVQQRKQQEDKETIPIVQTTEGGLVE</sequence>
<evidence type="ECO:0000256" key="1">
    <source>
        <dbReference type="SAM" id="MobiDB-lite"/>
    </source>
</evidence>
<keyword evidence="2" id="KW-0472">Membrane</keyword>
<dbReference type="Proteomes" id="UP001652661">
    <property type="component" value="Chromosome 2L"/>
</dbReference>
<proteinExistence type="predicted"/>
<reference evidence="4" key="2">
    <citation type="submission" date="2025-08" db="UniProtKB">
        <authorList>
            <consortium name="RefSeq"/>
        </authorList>
    </citation>
    <scope>IDENTIFICATION</scope>
    <source>
        <strain evidence="4">14028-0561.14</strain>
        <tissue evidence="4">Whole fly</tissue>
    </source>
</reference>
<dbReference type="AlphaFoldDB" id="A0A6P4IH59"/>
<evidence type="ECO:0000256" key="2">
    <source>
        <dbReference type="SAM" id="Phobius"/>
    </source>
</evidence>
<evidence type="ECO:0000313" key="3">
    <source>
        <dbReference type="Proteomes" id="UP001652661"/>
    </source>
</evidence>
<dbReference type="GO" id="GO:0032981">
    <property type="term" value="P:mitochondrial respiratory chain complex I assembly"/>
    <property type="evidence" value="ECO:0007669"/>
    <property type="project" value="TreeGrafter"/>
</dbReference>
<feature type="region of interest" description="Disordered" evidence="1">
    <location>
        <begin position="143"/>
        <end position="218"/>
    </location>
</feature>